<evidence type="ECO:0000313" key="3">
    <source>
        <dbReference type="EMBL" id="TQL95376.1"/>
    </source>
</evidence>
<dbReference type="Pfam" id="PF19053">
    <property type="entry name" value="EccD"/>
    <property type="match status" value="1"/>
</dbReference>
<feature type="transmembrane region" description="Helical" evidence="1">
    <location>
        <begin position="353"/>
        <end position="371"/>
    </location>
</feature>
<evidence type="ECO:0000259" key="2">
    <source>
        <dbReference type="Pfam" id="PF19053"/>
    </source>
</evidence>
<feature type="transmembrane region" description="Helical" evidence="1">
    <location>
        <begin position="377"/>
        <end position="396"/>
    </location>
</feature>
<feature type="transmembrane region" description="Helical" evidence="1">
    <location>
        <begin position="114"/>
        <end position="132"/>
    </location>
</feature>
<keyword evidence="4" id="KW-1185">Reference proteome</keyword>
<accession>A0A543CE47</accession>
<comment type="caution">
    <text evidence="3">The sequence shown here is derived from an EMBL/GenBank/DDBJ whole genome shotgun (WGS) entry which is preliminary data.</text>
</comment>
<organism evidence="3 4">
    <name type="scientific">Actinoallomurus bryophytorum</name>
    <dbReference type="NCBI Taxonomy" id="1490222"/>
    <lineage>
        <taxon>Bacteria</taxon>
        <taxon>Bacillati</taxon>
        <taxon>Actinomycetota</taxon>
        <taxon>Actinomycetes</taxon>
        <taxon>Streptosporangiales</taxon>
        <taxon>Thermomonosporaceae</taxon>
        <taxon>Actinoallomurus</taxon>
    </lineage>
</organism>
<keyword evidence="1" id="KW-0472">Membrane</keyword>
<feature type="transmembrane region" description="Helical" evidence="1">
    <location>
        <begin position="249"/>
        <end position="270"/>
    </location>
</feature>
<reference evidence="3 4" key="1">
    <citation type="submission" date="2019-06" db="EMBL/GenBank/DDBJ databases">
        <title>Sequencing the genomes of 1000 actinobacteria strains.</title>
        <authorList>
            <person name="Klenk H.-P."/>
        </authorList>
    </citation>
    <scope>NUCLEOTIDE SEQUENCE [LARGE SCALE GENOMIC DNA]</scope>
    <source>
        <strain evidence="3 4">DSM 102200</strain>
    </source>
</reference>
<sequence length="441" mass="45915">MASWSRVTIVGDQRRVDAVLPAQEPIGALMPDVLQLIGDEVERPPRLRHLVTTAGEVLDGNATLADRRIPDGSILRLVRADEPLPAPVVHEVPEVVADSLDGYAWRWGPRARRWTATVSAATLMLAIGVLLRQRFPEANGLAVVAATALLLLLTGMAVGVRWREPLGTALTLGGGVLAGLAVWFAADVYTWETWARWGGLSVLAALITIGLGLTSPLRGGGTIGGGVALLLAAAGTITAGLGLSGARVAAVLAVASVLVLSLLLRIALMLSGLTSLDDRRSAGGTVTRTDVASSLVSAHRSMVLATVAVAGSVVVAGYGPVVAFDGWTAALSVLLATVVASRARTFPLAIEKIALFGAALWTLVCVAWAWAGHDSWAVAPAIGVLLLASVPPIVVLSTEPPEHVRARLRRIVNRVEAVAVVVMLPVAIGAFGTFERLLDTF</sequence>
<protein>
    <submittedName>
        <fullName evidence="3">Type VII secretion integral membrane protein EccD</fullName>
    </submittedName>
</protein>
<dbReference type="EMBL" id="VFOZ01000001">
    <property type="protein sequence ID" value="TQL95376.1"/>
    <property type="molecule type" value="Genomic_DNA"/>
</dbReference>
<dbReference type="AlphaFoldDB" id="A0A543CE47"/>
<dbReference type="Pfam" id="PF08817">
    <property type="entry name" value="YukD"/>
    <property type="match status" value="1"/>
</dbReference>
<dbReference type="Proteomes" id="UP000316096">
    <property type="component" value="Unassembled WGS sequence"/>
</dbReference>
<feature type="transmembrane region" description="Helical" evidence="1">
    <location>
        <begin position="221"/>
        <end position="243"/>
    </location>
</feature>
<feature type="transmembrane region" description="Helical" evidence="1">
    <location>
        <begin position="301"/>
        <end position="318"/>
    </location>
</feature>
<dbReference type="InterPro" id="IPR044049">
    <property type="entry name" value="EccD_transm"/>
</dbReference>
<keyword evidence="1" id="KW-1133">Transmembrane helix</keyword>
<keyword evidence="1" id="KW-0812">Transmembrane</keyword>
<feature type="transmembrane region" description="Helical" evidence="1">
    <location>
        <begin position="138"/>
        <end position="159"/>
    </location>
</feature>
<gene>
    <name evidence="3" type="ORF">FB559_0879</name>
</gene>
<proteinExistence type="predicted"/>
<dbReference type="InterPro" id="IPR024962">
    <property type="entry name" value="YukD-like"/>
</dbReference>
<feature type="transmembrane region" description="Helical" evidence="1">
    <location>
        <begin position="166"/>
        <end position="185"/>
    </location>
</feature>
<name>A0A543CE47_9ACTN</name>
<evidence type="ECO:0000256" key="1">
    <source>
        <dbReference type="SAM" id="Phobius"/>
    </source>
</evidence>
<feature type="domain" description="EccD-like transmembrane" evidence="2">
    <location>
        <begin position="112"/>
        <end position="436"/>
    </location>
</feature>
<feature type="transmembrane region" description="Helical" evidence="1">
    <location>
        <begin position="417"/>
        <end position="434"/>
    </location>
</feature>
<dbReference type="RefSeq" id="WP_185792035.1">
    <property type="nucleotide sequence ID" value="NZ_VFOZ01000001.1"/>
</dbReference>
<evidence type="ECO:0000313" key="4">
    <source>
        <dbReference type="Proteomes" id="UP000316096"/>
    </source>
</evidence>
<dbReference type="Gene3D" id="3.10.20.90">
    <property type="entry name" value="Phosphatidylinositol 3-kinase Catalytic Subunit, Chain A, domain 1"/>
    <property type="match status" value="1"/>
</dbReference>
<feature type="transmembrane region" description="Helical" evidence="1">
    <location>
        <begin position="197"/>
        <end position="214"/>
    </location>
</feature>